<protein>
    <submittedName>
        <fullName evidence="2">Repressor domain protein</fullName>
    </submittedName>
</protein>
<sequence>MNNVQIFTDDVFGNVRILMRNNVPWFVAKDVCDCLEINNSRQALSRLDADEKDSVILNDGTPGNPEKSVVNEYGLYSLVLSSRKQEAKEFKRWITHEVLPNVRMHGAYMTDDVLKQAIQSPDFLIELASQLKSEQAARKHAELTIVQQAPKVLFADAVATSHTSILIGDLAKLLKQNGVDTGQKRLFEQLRSDGYLIKSGNSKNMPTQRSMELGLFEVKESTLVNSDGSTRITRTTKVTGKGQVYFVNKYAGIGGNYER</sequence>
<dbReference type="PANTHER" id="PTHR36180:SF2">
    <property type="entry name" value="BRO FAMILY PROTEIN"/>
    <property type="match status" value="1"/>
</dbReference>
<dbReference type="Pfam" id="PF03374">
    <property type="entry name" value="ANT"/>
    <property type="match status" value="1"/>
</dbReference>
<accession>A0A8S5PVT4</accession>
<name>A0A8S5PVT4_9CAUD</name>
<dbReference type="GO" id="GO:0003677">
    <property type="term" value="F:DNA binding"/>
    <property type="evidence" value="ECO:0007669"/>
    <property type="project" value="InterPro"/>
</dbReference>
<proteinExistence type="predicted"/>
<dbReference type="InterPro" id="IPR005039">
    <property type="entry name" value="Ant_C"/>
</dbReference>
<dbReference type="PROSITE" id="PS51750">
    <property type="entry name" value="BRO_N"/>
    <property type="match status" value="1"/>
</dbReference>
<reference evidence="2" key="1">
    <citation type="journal article" date="2021" name="Proc. Natl. Acad. Sci. U.S.A.">
        <title>A Catalog of Tens of Thousands of Viruses from Human Metagenomes Reveals Hidden Associations with Chronic Diseases.</title>
        <authorList>
            <person name="Tisza M.J."/>
            <person name="Buck C.B."/>
        </authorList>
    </citation>
    <scope>NUCLEOTIDE SEQUENCE</scope>
    <source>
        <strain evidence="2">CtRbn2</strain>
    </source>
</reference>
<dbReference type="EMBL" id="BK015524">
    <property type="protein sequence ID" value="DAE11010.1"/>
    <property type="molecule type" value="Genomic_DNA"/>
</dbReference>
<dbReference type="SMART" id="SM01040">
    <property type="entry name" value="Bro-N"/>
    <property type="match status" value="1"/>
</dbReference>
<organism evidence="2">
    <name type="scientific">Myoviridae sp. ctRbn2</name>
    <dbReference type="NCBI Taxonomy" id="2825104"/>
    <lineage>
        <taxon>Viruses</taxon>
        <taxon>Duplodnaviria</taxon>
        <taxon>Heunggongvirae</taxon>
        <taxon>Uroviricota</taxon>
        <taxon>Caudoviricetes</taxon>
    </lineage>
</organism>
<dbReference type="InterPro" id="IPR003497">
    <property type="entry name" value="BRO_N_domain"/>
</dbReference>
<dbReference type="PANTHER" id="PTHR36180">
    <property type="entry name" value="DNA-BINDING PROTEIN-RELATED-RELATED"/>
    <property type="match status" value="1"/>
</dbReference>
<feature type="domain" description="Bro-N" evidence="1">
    <location>
        <begin position="1"/>
        <end position="106"/>
    </location>
</feature>
<dbReference type="Pfam" id="PF02498">
    <property type="entry name" value="Bro-N"/>
    <property type="match status" value="1"/>
</dbReference>
<evidence type="ECO:0000313" key="2">
    <source>
        <dbReference type="EMBL" id="DAE11010.1"/>
    </source>
</evidence>
<evidence type="ECO:0000259" key="1">
    <source>
        <dbReference type="PROSITE" id="PS51750"/>
    </source>
</evidence>